<dbReference type="EMBL" id="JACXIY010000001">
    <property type="protein sequence ID" value="MBD2866940.1"/>
    <property type="molecule type" value="Genomic_DNA"/>
</dbReference>
<dbReference type="Pfam" id="PF00072">
    <property type="entry name" value="Response_reg"/>
    <property type="match status" value="1"/>
</dbReference>
<feature type="modified residue" description="4-aspartylphosphate" evidence="4">
    <location>
        <position position="55"/>
    </location>
</feature>
<dbReference type="GO" id="GO:0003700">
    <property type="term" value="F:DNA-binding transcription factor activity"/>
    <property type="evidence" value="ECO:0007669"/>
    <property type="project" value="InterPro"/>
</dbReference>
<dbReference type="Gene3D" id="3.40.50.2300">
    <property type="match status" value="1"/>
</dbReference>
<proteinExistence type="predicted"/>
<dbReference type="InterPro" id="IPR009057">
    <property type="entry name" value="Homeodomain-like_sf"/>
</dbReference>
<dbReference type="PRINTS" id="PR00032">
    <property type="entry name" value="HTHARAC"/>
</dbReference>
<feature type="domain" description="HTH araC/xylS-type" evidence="5">
    <location>
        <begin position="442"/>
        <end position="540"/>
    </location>
</feature>
<dbReference type="CDD" id="cd17536">
    <property type="entry name" value="REC_YesN-like"/>
    <property type="match status" value="1"/>
</dbReference>
<dbReference type="PANTHER" id="PTHR43280">
    <property type="entry name" value="ARAC-FAMILY TRANSCRIPTIONAL REGULATOR"/>
    <property type="match status" value="1"/>
</dbReference>
<dbReference type="InterPro" id="IPR011006">
    <property type="entry name" value="CheY-like_superfamily"/>
</dbReference>
<evidence type="ECO:0000256" key="1">
    <source>
        <dbReference type="ARBA" id="ARBA00023015"/>
    </source>
</evidence>
<evidence type="ECO:0000313" key="8">
    <source>
        <dbReference type="Proteomes" id="UP000632125"/>
    </source>
</evidence>
<dbReference type="Pfam" id="PF12833">
    <property type="entry name" value="HTH_18"/>
    <property type="match status" value="1"/>
</dbReference>
<dbReference type="Gene3D" id="1.10.10.60">
    <property type="entry name" value="Homeodomain-like"/>
    <property type="match status" value="2"/>
</dbReference>
<reference evidence="7" key="1">
    <citation type="submission" date="2020-09" db="EMBL/GenBank/DDBJ databases">
        <title>A novel bacterium of genus Paenibacillus, isolated from South China Sea.</title>
        <authorList>
            <person name="Huang H."/>
            <person name="Mo K."/>
            <person name="Hu Y."/>
        </authorList>
    </citation>
    <scope>NUCLEOTIDE SEQUENCE</scope>
    <source>
        <strain evidence="7">IB182493</strain>
    </source>
</reference>
<dbReference type="SUPFAM" id="SSF52172">
    <property type="entry name" value="CheY-like"/>
    <property type="match status" value="1"/>
</dbReference>
<keyword evidence="2" id="KW-0238">DNA-binding</keyword>
<name>A0A927CG53_9BACL</name>
<dbReference type="SUPFAM" id="SSF46689">
    <property type="entry name" value="Homeodomain-like"/>
    <property type="match status" value="2"/>
</dbReference>
<dbReference type="RefSeq" id="WP_190857119.1">
    <property type="nucleotide sequence ID" value="NZ_JACXIY010000001.1"/>
</dbReference>
<organism evidence="7 8">
    <name type="scientific">Paenibacillus arenilitoris</name>
    <dbReference type="NCBI Taxonomy" id="2772299"/>
    <lineage>
        <taxon>Bacteria</taxon>
        <taxon>Bacillati</taxon>
        <taxon>Bacillota</taxon>
        <taxon>Bacilli</taxon>
        <taxon>Bacillales</taxon>
        <taxon>Paenibacillaceae</taxon>
        <taxon>Paenibacillus</taxon>
    </lineage>
</organism>
<dbReference type="PROSITE" id="PS50110">
    <property type="entry name" value="RESPONSE_REGULATORY"/>
    <property type="match status" value="1"/>
</dbReference>
<dbReference type="InterPro" id="IPR018062">
    <property type="entry name" value="HTH_AraC-typ_CS"/>
</dbReference>
<sequence>MYRLLIVDDERIIASGIKKSVDWGRLGIVGVAVAHNMRQAIAVFEKQPVDIMICDIEMPQGDGFELFAWVRERYPHSECIFLTCHAEFKYAQRAIQLGSLEYLLKPVRNEELAAIVARAVEKIGKKRETLSVADAYAHYQRLWETHRPLLVERFWLDVLEQTIPPRAIEAAEAIRKRGIAYEPDSLFVPVLVTVQHWRRSFTAREEKLLRYAIRNALEEPLGRRYADACVVQVREGLLLVSPPRGRTEDANHCRSEFRSELESFIEAGSRYFYCSLSCYVGDPVPIHGMTDMYGALAAIHRDNVNMLEQVIFLDEYAKRSCLNRDCRFPSLPMLLWSELLKRGDKERLFAETKSFLEGCSRNEAMNAKALQQWYQQFLQMMLSTFQQLGLQADEMLLDHLDPVRTSEATRTVHVFGEWMEEVLDRAIARIRGGEAEGVSIVERIKKYIAANIDQELSRTYIADHVGLSPDYAVKLFKKETGVSVSDYIVQARLQLAKTMLEKTDMPIGSIALAVGYSNFAYFSTLFKRETNMTPQDYRRNRNDAV</sequence>
<evidence type="ECO:0000259" key="5">
    <source>
        <dbReference type="PROSITE" id="PS01124"/>
    </source>
</evidence>
<evidence type="ECO:0000313" key="7">
    <source>
        <dbReference type="EMBL" id="MBD2866940.1"/>
    </source>
</evidence>
<dbReference type="InterPro" id="IPR020449">
    <property type="entry name" value="Tscrpt_reg_AraC-type_HTH"/>
</dbReference>
<dbReference type="GO" id="GO:0043565">
    <property type="term" value="F:sequence-specific DNA binding"/>
    <property type="evidence" value="ECO:0007669"/>
    <property type="project" value="InterPro"/>
</dbReference>
<dbReference type="InterPro" id="IPR001789">
    <property type="entry name" value="Sig_transdc_resp-reg_receiver"/>
</dbReference>
<feature type="domain" description="Response regulatory" evidence="6">
    <location>
        <begin position="3"/>
        <end position="120"/>
    </location>
</feature>
<keyword evidence="8" id="KW-1185">Reference proteome</keyword>
<protein>
    <submittedName>
        <fullName evidence="7">Response regulator</fullName>
    </submittedName>
</protein>
<dbReference type="SMART" id="SM00448">
    <property type="entry name" value="REC"/>
    <property type="match status" value="1"/>
</dbReference>
<keyword evidence="4" id="KW-0597">Phosphoprotein</keyword>
<comment type="caution">
    <text evidence="7">The sequence shown here is derived from an EMBL/GenBank/DDBJ whole genome shotgun (WGS) entry which is preliminary data.</text>
</comment>
<dbReference type="GO" id="GO:0000160">
    <property type="term" value="P:phosphorelay signal transduction system"/>
    <property type="evidence" value="ECO:0007669"/>
    <property type="project" value="InterPro"/>
</dbReference>
<keyword evidence="1" id="KW-0805">Transcription regulation</keyword>
<gene>
    <name evidence="7" type="ORF">IDH41_00005</name>
</gene>
<keyword evidence="3" id="KW-0804">Transcription</keyword>
<dbReference type="PROSITE" id="PS01124">
    <property type="entry name" value="HTH_ARAC_FAMILY_2"/>
    <property type="match status" value="1"/>
</dbReference>
<dbReference type="Proteomes" id="UP000632125">
    <property type="component" value="Unassembled WGS sequence"/>
</dbReference>
<evidence type="ECO:0000259" key="6">
    <source>
        <dbReference type="PROSITE" id="PS50110"/>
    </source>
</evidence>
<dbReference type="PROSITE" id="PS00041">
    <property type="entry name" value="HTH_ARAC_FAMILY_1"/>
    <property type="match status" value="1"/>
</dbReference>
<accession>A0A927CG53</accession>
<dbReference type="SMART" id="SM00342">
    <property type="entry name" value="HTH_ARAC"/>
    <property type="match status" value="1"/>
</dbReference>
<evidence type="ECO:0000256" key="3">
    <source>
        <dbReference type="ARBA" id="ARBA00023163"/>
    </source>
</evidence>
<evidence type="ECO:0000256" key="4">
    <source>
        <dbReference type="PROSITE-ProRule" id="PRU00169"/>
    </source>
</evidence>
<dbReference type="PANTHER" id="PTHR43280:SF10">
    <property type="entry name" value="REGULATORY PROTEIN POCR"/>
    <property type="match status" value="1"/>
</dbReference>
<dbReference type="InterPro" id="IPR018060">
    <property type="entry name" value="HTH_AraC"/>
</dbReference>
<dbReference type="AlphaFoldDB" id="A0A927CG53"/>
<evidence type="ECO:0000256" key="2">
    <source>
        <dbReference type="ARBA" id="ARBA00023125"/>
    </source>
</evidence>